<dbReference type="GO" id="GO:0005739">
    <property type="term" value="C:mitochondrion"/>
    <property type="evidence" value="ECO:0007669"/>
    <property type="project" value="GOC"/>
</dbReference>
<evidence type="ECO:0000256" key="2">
    <source>
        <dbReference type="ARBA" id="ARBA00022617"/>
    </source>
</evidence>
<evidence type="ECO:0000256" key="3">
    <source>
        <dbReference type="ARBA" id="ARBA00022692"/>
    </source>
</evidence>
<gene>
    <name evidence="8" type="ORF">THAOC_18084</name>
</gene>
<evidence type="ECO:0000256" key="7">
    <source>
        <dbReference type="ARBA" id="ARBA00023136"/>
    </source>
</evidence>
<dbReference type="GO" id="GO:0006121">
    <property type="term" value="P:mitochondrial electron transport, succinate to ubiquinone"/>
    <property type="evidence" value="ECO:0007669"/>
    <property type="project" value="TreeGrafter"/>
</dbReference>
<dbReference type="InterPro" id="IPR034804">
    <property type="entry name" value="SQR/QFR_C/D"/>
</dbReference>
<dbReference type="eggNOG" id="KOG0449">
    <property type="taxonomic scope" value="Eukaryota"/>
</dbReference>
<dbReference type="InterPro" id="IPR000701">
    <property type="entry name" value="SuccDH_FuR_B_TM-su"/>
</dbReference>
<dbReference type="PANTHER" id="PTHR10978:SF5">
    <property type="entry name" value="SUCCINATE DEHYDROGENASE CYTOCHROME B560 SUBUNIT, MITOCHONDRIAL"/>
    <property type="match status" value="1"/>
</dbReference>
<proteinExistence type="predicted"/>
<sequence>MDRYIHRARVGTYWTVVLQTLVPYHTKMALRSIGSSMATAIASRRGVSAALGCGPPNAITDYLNSATPTQRRRDMTILSKESAAEFRKENYSARMAATGRPISPHVTIYSFPVGALSSITNRVTGVMLSFGAAGLGAVELVGGSGAGVDLMSAIGGSGGVMAAGAKFAVAFPFVYHYMGGARHLIWDTKPEMLTNVDVEKATYALVGGSLLLSTAAVFI</sequence>
<dbReference type="Proteomes" id="UP000266841">
    <property type="component" value="Unassembled WGS sequence"/>
</dbReference>
<dbReference type="NCBIfam" id="TIGR02970">
    <property type="entry name" value="succ_dehyd_cytB"/>
    <property type="match status" value="1"/>
</dbReference>
<keyword evidence="6" id="KW-0408">Iron</keyword>
<dbReference type="AlphaFoldDB" id="K0SKA1"/>
<evidence type="ECO:0000313" key="8">
    <source>
        <dbReference type="EMBL" id="EJK61431.1"/>
    </source>
</evidence>
<keyword evidence="2" id="KW-0349">Heme</keyword>
<dbReference type="GO" id="GO:0006099">
    <property type="term" value="P:tricarboxylic acid cycle"/>
    <property type="evidence" value="ECO:0007669"/>
    <property type="project" value="InterPro"/>
</dbReference>
<keyword evidence="5" id="KW-1133">Transmembrane helix</keyword>
<dbReference type="OrthoDB" id="588261at2759"/>
<keyword evidence="4" id="KW-0479">Metal-binding</keyword>
<protein>
    <recommendedName>
        <fullName evidence="10">Succinate dehydrogenase cytochrome b560 subunit</fullName>
    </recommendedName>
</protein>
<evidence type="ECO:0000256" key="4">
    <source>
        <dbReference type="ARBA" id="ARBA00022723"/>
    </source>
</evidence>
<dbReference type="EMBL" id="AGNL01020006">
    <property type="protein sequence ID" value="EJK61431.1"/>
    <property type="molecule type" value="Genomic_DNA"/>
</dbReference>
<accession>K0SKA1</accession>
<dbReference type="Gene3D" id="1.20.1300.10">
    <property type="entry name" value="Fumarate reductase/succinate dehydrogenase, transmembrane subunit"/>
    <property type="match status" value="1"/>
</dbReference>
<dbReference type="GO" id="GO:0016020">
    <property type="term" value="C:membrane"/>
    <property type="evidence" value="ECO:0007669"/>
    <property type="project" value="UniProtKB-SubCell"/>
</dbReference>
<evidence type="ECO:0000256" key="1">
    <source>
        <dbReference type="ARBA" id="ARBA00004370"/>
    </source>
</evidence>
<dbReference type="Pfam" id="PF01127">
    <property type="entry name" value="Sdh_cyt"/>
    <property type="match status" value="1"/>
</dbReference>
<dbReference type="InterPro" id="IPR014314">
    <property type="entry name" value="Succ_DH_cytb556"/>
</dbReference>
<keyword evidence="9" id="KW-1185">Reference proteome</keyword>
<evidence type="ECO:0000256" key="5">
    <source>
        <dbReference type="ARBA" id="ARBA00022989"/>
    </source>
</evidence>
<dbReference type="PANTHER" id="PTHR10978">
    <property type="entry name" value="SUCCINATE DEHYDROGENASE CYTOCHROME B560 SUBUNIT"/>
    <property type="match status" value="1"/>
</dbReference>
<name>K0SKA1_THAOC</name>
<reference evidence="8 9" key="1">
    <citation type="journal article" date="2012" name="Genome Biol.">
        <title>Genome and low-iron response of an oceanic diatom adapted to chronic iron limitation.</title>
        <authorList>
            <person name="Lommer M."/>
            <person name="Specht M."/>
            <person name="Roy A.S."/>
            <person name="Kraemer L."/>
            <person name="Andreson R."/>
            <person name="Gutowska M.A."/>
            <person name="Wolf J."/>
            <person name="Bergner S.V."/>
            <person name="Schilhabel M.B."/>
            <person name="Klostermeier U.C."/>
            <person name="Beiko R.G."/>
            <person name="Rosenstiel P."/>
            <person name="Hippler M."/>
            <person name="Laroche J."/>
        </authorList>
    </citation>
    <scope>NUCLEOTIDE SEQUENCE [LARGE SCALE GENOMIC DNA]</scope>
    <source>
        <strain evidence="8 9">CCMP1005</strain>
    </source>
</reference>
<dbReference type="GO" id="GO:0009055">
    <property type="term" value="F:electron transfer activity"/>
    <property type="evidence" value="ECO:0007669"/>
    <property type="project" value="InterPro"/>
</dbReference>
<evidence type="ECO:0000256" key="6">
    <source>
        <dbReference type="ARBA" id="ARBA00023004"/>
    </source>
</evidence>
<dbReference type="CDD" id="cd03499">
    <property type="entry name" value="SQR_TypeC_SdhC"/>
    <property type="match status" value="1"/>
</dbReference>
<keyword evidence="3" id="KW-0812">Transmembrane</keyword>
<dbReference type="SUPFAM" id="SSF81343">
    <property type="entry name" value="Fumarate reductase respiratory complex transmembrane subunits"/>
    <property type="match status" value="1"/>
</dbReference>
<dbReference type="GO" id="GO:0046872">
    <property type="term" value="F:metal ion binding"/>
    <property type="evidence" value="ECO:0007669"/>
    <property type="project" value="UniProtKB-KW"/>
</dbReference>
<organism evidence="8 9">
    <name type="scientific">Thalassiosira oceanica</name>
    <name type="common">Marine diatom</name>
    <dbReference type="NCBI Taxonomy" id="159749"/>
    <lineage>
        <taxon>Eukaryota</taxon>
        <taxon>Sar</taxon>
        <taxon>Stramenopiles</taxon>
        <taxon>Ochrophyta</taxon>
        <taxon>Bacillariophyta</taxon>
        <taxon>Coscinodiscophyceae</taxon>
        <taxon>Thalassiosirophycidae</taxon>
        <taxon>Thalassiosirales</taxon>
        <taxon>Thalassiosiraceae</taxon>
        <taxon>Thalassiosira</taxon>
    </lineage>
</organism>
<evidence type="ECO:0008006" key="10">
    <source>
        <dbReference type="Google" id="ProtNLM"/>
    </source>
</evidence>
<evidence type="ECO:0000313" key="9">
    <source>
        <dbReference type="Proteomes" id="UP000266841"/>
    </source>
</evidence>
<keyword evidence="7" id="KW-0472">Membrane</keyword>
<comment type="caution">
    <text evidence="8">The sequence shown here is derived from an EMBL/GenBank/DDBJ whole genome shotgun (WGS) entry which is preliminary data.</text>
</comment>
<comment type="subcellular location">
    <subcellularLocation>
        <location evidence="1">Membrane</location>
    </subcellularLocation>
</comment>